<reference evidence="3" key="1">
    <citation type="submission" date="2024-06" db="EMBL/GenBank/DDBJ databases">
        <title>Methylostella associata gen. nov., sp. nov., a novel Ancalomicrobiaceae-affiliated facultatively methylotrophic bacteria that feed on methanotrophs of the genus Methylococcus.</title>
        <authorList>
            <person name="Saltykova V."/>
            <person name="Danilova O.V."/>
            <person name="Oshkin I.Y."/>
            <person name="Belova S.E."/>
            <person name="Pimenov N.V."/>
            <person name="Dedysh S.N."/>
        </authorList>
    </citation>
    <scope>NUCLEOTIDE SEQUENCE</scope>
    <source>
        <strain evidence="3">S20</strain>
    </source>
</reference>
<accession>A0AAU7X765</accession>
<evidence type="ECO:0000259" key="2">
    <source>
        <dbReference type="Pfam" id="PF12151"/>
    </source>
</evidence>
<evidence type="ECO:0000313" key="3">
    <source>
        <dbReference type="EMBL" id="XBY43954.1"/>
    </source>
</evidence>
<dbReference type="EMBL" id="CP158568">
    <property type="protein sequence ID" value="XBY43954.1"/>
    <property type="molecule type" value="Genomic_DNA"/>
</dbReference>
<dbReference type="InterPro" id="IPR053754">
    <property type="entry name" value="OligoMan_bind_ChitinaseAct_sf"/>
</dbReference>
<dbReference type="InterPro" id="IPR043159">
    <property type="entry name" value="Lectin_gal-bd_sf"/>
</dbReference>
<dbReference type="InterPro" id="IPR021992">
    <property type="entry name" value="MVL"/>
</dbReference>
<dbReference type="RefSeq" id="WP_407049050.1">
    <property type="nucleotide sequence ID" value="NZ_CP158568.1"/>
</dbReference>
<feature type="signal peptide" evidence="1">
    <location>
        <begin position="1"/>
        <end position="25"/>
    </location>
</feature>
<dbReference type="CDD" id="cd22823">
    <property type="entry name" value="Gal_Rha_Lectin"/>
    <property type="match status" value="1"/>
</dbReference>
<keyword evidence="1" id="KW-0732">Signal</keyword>
<feature type="domain" description="Mannan-binding protein" evidence="2">
    <location>
        <begin position="36"/>
        <end position="69"/>
    </location>
</feature>
<name>A0AAU7X765_9HYPH</name>
<dbReference type="Gene3D" id="3.30.1490.230">
    <property type="match status" value="1"/>
</dbReference>
<gene>
    <name evidence="3" type="ORF">ABS361_18110</name>
</gene>
<dbReference type="KEGG" id="mflg:ABS361_18110"/>
<dbReference type="AlphaFoldDB" id="A0AAU7X765"/>
<evidence type="ECO:0000256" key="1">
    <source>
        <dbReference type="SAM" id="SignalP"/>
    </source>
</evidence>
<protein>
    <submittedName>
        <fullName evidence="3">Mannan-binding protein</fullName>
    </submittedName>
</protein>
<feature type="chain" id="PRO_5043986365" evidence="1">
    <location>
        <begin position="26"/>
        <end position="177"/>
    </location>
</feature>
<organism evidence="3">
    <name type="scientific">Methyloraptor flagellatus</name>
    <dbReference type="NCBI Taxonomy" id="3162530"/>
    <lineage>
        <taxon>Bacteria</taxon>
        <taxon>Pseudomonadati</taxon>
        <taxon>Pseudomonadota</taxon>
        <taxon>Alphaproteobacteria</taxon>
        <taxon>Hyphomicrobiales</taxon>
        <taxon>Ancalomicrobiaceae</taxon>
        <taxon>Methyloraptor</taxon>
    </lineage>
</organism>
<proteinExistence type="predicted"/>
<dbReference type="Gene3D" id="2.60.120.740">
    <property type="match status" value="1"/>
</dbReference>
<sequence length="177" mass="18868">MIAKTIARAGLFALAILTEAPIAQAFNVEAGPIWSNEDAQRKCPAVCGRTGWDGNWTTTVPGRMSVCNCGAPGGARGLPRGPGFGSQGFNRPQPTIQVRRAIYGRQCPQSGSEISDIRAACNGRPVCTYRVDVNRISDPCYGTRKDYFVEWSCGAAGSRTASLPPEANGRTVTLSCR</sequence>
<dbReference type="Pfam" id="PF12151">
    <property type="entry name" value="MVL"/>
    <property type="match status" value="1"/>
</dbReference>